<sequence>MLLKPEQLGIEKLIRVDGGECWKYIGEAGEEVFTLYVYKGDLSLYFKVIRNSTGEEGCRGALLSPVGLYGFVKSEEELPNAVKEKLRRMIDREA</sequence>
<dbReference type="EMBL" id="BMQS01000011">
    <property type="protein sequence ID" value="GGT97284.1"/>
    <property type="molecule type" value="Genomic_DNA"/>
</dbReference>
<keyword evidence="3" id="KW-1185">Reference proteome</keyword>
<evidence type="ECO:0000313" key="1">
    <source>
        <dbReference type="EMBL" id="BBD72417.1"/>
    </source>
</evidence>
<dbReference type="RefSeq" id="WP_126449735.1">
    <property type="nucleotide sequence ID" value="NZ_AP018553.1"/>
</dbReference>
<evidence type="ECO:0000313" key="2">
    <source>
        <dbReference type="EMBL" id="GGT97284.1"/>
    </source>
</evidence>
<proteinExistence type="predicted"/>
<reference evidence="2" key="1">
    <citation type="journal article" date="2014" name="Int. J. Syst. Evol. Microbiol.">
        <title>Complete genome sequence of Corynebacterium casei LMG S-19264T (=DSM 44701T), isolated from a smear-ripened cheese.</title>
        <authorList>
            <consortium name="US DOE Joint Genome Institute (JGI-PGF)"/>
            <person name="Walter F."/>
            <person name="Albersmeier A."/>
            <person name="Kalinowski J."/>
            <person name="Ruckert C."/>
        </authorList>
    </citation>
    <scope>NUCLEOTIDE SEQUENCE</scope>
    <source>
        <strain evidence="2">JCM 31740</strain>
    </source>
</reference>
<dbReference type="GeneID" id="38666308"/>
<dbReference type="EMBL" id="AP018553">
    <property type="protein sequence ID" value="BBD72417.1"/>
    <property type="molecule type" value="Genomic_DNA"/>
</dbReference>
<dbReference type="OrthoDB" id="33450at2157"/>
<dbReference type="Proteomes" id="UP000616143">
    <property type="component" value="Unassembled WGS sequence"/>
</dbReference>
<gene>
    <name evidence="2" type="ORF">GCM10007116_13500</name>
    <name evidence="1" type="ORF">HS1genome_0806</name>
</gene>
<evidence type="ECO:0000313" key="3">
    <source>
        <dbReference type="Proteomes" id="UP000276741"/>
    </source>
</evidence>
<accession>A0A348B2L5</accession>
<dbReference type="KEGG" id="sacd:HS1genome_0806"/>
<organism evidence="1 3">
    <name type="scientific">Sulfodiicoccus acidiphilus</name>
    <dbReference type="NCBI Taxonomy" id="1670455"/>
    <lineage>
        <taxon>Archaea</taxon>
        <taxon>Thermoproteota</taxon>
        <taxon>Thermoprotei</taxon>
        <taxon>Sulfolobales</taxon>
        <taxon>Sulfolobaceae</taxon>
        <taxon>Sulfodiicoccus</taxon>
    </lineage>
</organism>
<reference evidence="2" key="4">
    <citation type="submission" date="2020-09" db="EMBL/GenBank/DDBJ databases">
        <authorList>
            <person name="Sun Q."/>
            <person name="Ohkuma M."/>
        </authorList>
    </citation>
    <scope>NUCLEOTIDE SEQUENCE</scope>
    <source>
        <strain evidence="2">JCM 31740</strain>
    </source>
</reference>
<name>A0A348B2L5_9CREN</name>
<reference evidence="1" key="3">
    <citation type="journal article" date="2019" name="BMC Res. Notes">
        <title>Complete genome sequence of the Sulfodiicoccus acidiphilus strain HS-1T, the first crenarchaeon that lacks polB3, isolated from an acidic hot spring in Ohwaku-dani, Hakone, Japan.</title>
        <authorList>
            <person name="Sakai H.D."/>
            <person name="Kurosawa N."/>
        </authorList>
    </citation>
    <scope>NUCLEOTIDE SEQUENCE</scope>
    <source>
        <strain evidence="1">HS-1</strain>
    </source>
</reference>
<dbReference type="AlphaFoldDB" id="A0A348B2L5"/>
<reference evidence="3" key="2">
    <citation type="submission" date="2018-04" db="EMBL/GenBank/DDBJ databases">
        <title>Complete genome sequence of Sulfodiicoccus acidiphilus strain HS-1.</title>
        <authorList>
            <person name="Sakai H.D."/>
            <person name="Kurosawa N."/>
        </authorList>
    </citation>
    <scope>NUCLEOTIDE SEQUENCE [LARGE SCALE GENOMIC DNA]</scope>
    <source>
        <strain evidence="3">HS-1</strain>
    </source>
</reference>
<dbReference type="Proteomes" id="UP000276741">
    <property type="component" value="Chromosome"/>
</dbReference>
<protein>
    <submittedName>
        <fullName evidence="1">Uncharacterized protein</fullName>
    </submittedName>
</protein>